<reference evidence="1 2" key="1">
    <citation type="submission" date="2019-10" db="EMBL/GenBank/DDBJ databases">
        <title>Georgenia wutianyii sp. nov. and Georgenia yuyongxinii sp. nov. isolated from plateau pika (Ochotona curzoniae) in the Qinghai-Tibet plateau of China.</title>
        <authorList>
            <person name="Tian Z."/>
        </authorList>
    </citation>
    <scope>NUCLEOTIDE SEQUENCE [LARGE SCALE GENOMIC DNA]</scope>
    <source>
        <strain evidence="1 2">JCM 15130</strain>
    </source>
</reference>
<accession>A0A7J9V0Q5</accession>
<dbReference type="InterPro" id="IPR011990">
    <property type="entry name" value="TPR-like_helical_dom_sf"/>
</dbReference>
<dbReference type="AlphaFoldDB" id="A0A7J9V0Q5"/>
<dbReference type="SUPFAM" id="SSF48452">
    <property type="entry name" value="TPR-like"/>
    <property type="match status" value="1"/>
</dbReference>
<dbReference type="Proteomes" id="UP000429644">
    <property type="component" value="Unassembled WGS sequence"/>
</dbReference>
<evidence type="ECO:0000313" key="1">
    <source>
        <dbReference type="EMBL" id="MPV90262.1"/>
    </source>
</evidence>
<dbReference type="Gene3D" id="1.25.40.10">
    <property type="entry name" value="Tetratricopeptide repeat domain"/>
    <property type="match status" value="1"/>
</dbReference>
<dbReference type="EMBL" id="WHPD01003537">
    <property type="protein sequence ID" value="MPV90262.1"/>
    <property type="molecule type" value="Genomic_DNA"/>
</dbReference>
<protein>
    <recommendedName>
        <fullName evidence="3">Tetratricopeptide repeat protein</fullName>
    </recommendedName>
</protein>
<name>A0A7J9V0Q5_9MICO</name>
<evidence type="ECO:0008006" key="3">
    <source>
        <dbReference type="Google" id="ProtNLM"/>
    </source>
</evidence>
<proteinExistence type="predicted"/>
<gene>
    <name evidence="1" type="ORF">GB882_16435</name>
</gene>
<evidence type="ECO:0000313" key="2">
    <source>
        <dbReference type="Proteomes" id="UP000429644"/>
    </source>
</evidence>
<comment type="caution">
    <text evidence="1">The sequence shown here is derived from an EMBL/GenBank/DDBJ whole genome shotgun (WGS) entry which is preliminary data.</text>
</comment>
<organism evidence="1 2">
    <name type="scientific">Georgenia ruanii</name>
    <dbReference type="NCBI Taxonomy" id="348442"/>
    <lineage>
        <taxon>Bacteria</taxon>
        <taxon>Bacillati</taxon>
        <taxon>Actinomycetota</taxon>
        <taxon>Actinomycetes</taxon>
        <taxon>Micrococcales</taxon>
        <taxon>Bogoriellaceae</taxon>
        <taxon>Georgenia</taxon>
    </lineage>
</organism>
<sequence>MANLQAQVDGLVARLPTARFARTALSSPAVAERALLVDLLILRGQVSGRITDYESAAALAEALVRDAPDESTSWLVRARTRAIFHQFARTLADLDAAGRCGADRATVQAERAAILQAVGCYAEALALRRDAAQRRPDFAALGALAVLEAERGRVDRAERLFTQASHRYRGVSPFPLASLNFRRGLMWLGERDLTVARAWFRAAVTLVPAYAPALGHLAEVDAALGAREAAIGRLRRLAEFSDDPEYAAELAGVLRDAEQIQEAEHWRSIAASRYDELVLHHPEAYVDHAVEFWLTVGADQPKALRLASQSHASRAAQRLAMPHGDIPIV</sequence>
<keyword evidence="2" id="KW-1185">Reference proteome</keyword>